<comment type="caution">
    <text evidence="1">The sequence shown here is derived from an EMBL/GenBank/DDBJ whole genome shotgun (WGS) entry which is preliminary data.</text>
</comment>
<evidence type="ECO:0000313" key="2">
    <source>
        <dbReference type="Proteomes" id="UP000006607"/>
    </source>
</evidence>
<evidence type="ECO:0000313" key="1">
    <source>
        <dbReference type="EMBL" id="EJR13774.1"/>
    </source>
</evidence>
<sequence length="42" mass="4994">MYQFCFNSDNGKREFRLFDINPIPLITPFKSKGCFDTLYRGI</sequence>
<dbReference type="Proteomes" id="UP000006607">
    <property type="component" value="Unassembled WGS sequence"/>
</dbReference>
<dbReference type="EMBL" id="AHER01000051">
    <property type="protein sequence ID" value="EJR13774.1"/>
    <property type="molecule type" value="Genomic_DNA"/>
</dbReference>
<name>A0A9W5NMM5_BACC8</name>
<proteinExistence type="predicted"/>
<protein>
    <submittedName>
        <fullName evidence="1">Uncharacterized protein</fullName>
    </submittedName>
</protein>
<dbReference type="AlphaFoldDB" id="A0A9W5NMM5"/>
<gene>
    <name evidence="1" type="ORF">IIA_05366</name>
</gene>
<organism evidence="1 2">
    <name type="scientific">Bacillus cereus (strain VD014)</name>
    <dbReference type="NCBI Taxonomy" id="1053223"/>
    <lineage>
        <taxon>Bacteria</taxon>
        <taxon>Bacillati</taxon>
        <taxon>Bacillota</taxon>
        <taxon>Bacilli</taxon>
        <taxon>Bacillales</taxon>
        <taxon>Bacillaceae</taxon>
        <taxon>Bacillus</taxon>
        <taxon>Bacillus cereus group</taxon>
    </lineage>
</organism>
<reference evidence="1" key="1">
    <citation type="submission" date="2012-04" db="EMBL/GenBank/DDBJ databases">
        <title>The Genome Sequence of Bacillus cereus VD014.</title>
        <authorList>
            <consortium name="The Broad Institute Genome Sequencing Platform"/>
            <consortium name="The Broad Institute Genome Sequencing Center for Infectious Disease"/>
            <person name="Feldgarden M."/>
            <person name="Van der Auwera G.A."/>
            <person name="Mahillon J."/>
            <person name="Duprez V."/>
            <person name="Timmery S."/>
            <person name="Mattelet C."/>
            <person name="Dierick K."/>
            <person name="Sun M."/>
            <person name="Yu Z."/>
            <person name="Zhu L."/>
            <person name="Hu X."/>
            <person name="Shank E.B."/>
            <person name="Swiecicka I."/>
            <person name="Hansen B.M."/>
            <person name="Andrup L."/>
            <person name="Young S.K."/>
            <person name="Zeng Q."/>
            <person name="Gargeya S."/>
            <person name="Fitzgerald M."/>
            <person name="Haas B."/>
            <person name="Abouelleil A."/>
            <person name="Alvarado L."/>
            <person name="Arachchi H.M."/>
            <person name="Berlin A."/>
            <person name="Chapman S.B."/>
            <person name="Goldberg J."/>
            <person name="Griggs A."/>
            <person name="Gujja S."/>
            <person name="Hansen M."/>
            <person name="Howarth C."/>
            <person name="Imamovic A."/>
            <person name="Larimer J."/>
            <person name="McCowen C."/>
            <person name="Montmayeur A."/>
            <person name="Murphy C."/>
            <person name="Neiman D."/>
            <person name="Pearson M."/>
            <person name="Priest M."/>
            <person name="Roberts A."/>
            <person name="Saif S."/>
            <person name="Shea T."/>
            <person name="Sisk P."/>
            <person name="Sykes S."/>
            <person name="Wortman J."/>
            <person name="Nusbaum C."/>
            <person name="Birren B."/>
        </authorList>
    </citation>
    <scope>NUCLEOTIDE SEQUENCE</scope>
    <source>
        <strain evidence="1">VD014</strain>
    </source>
</reference>
<accession>A0A9W5NMM5</accession>